<dbReference type="PROSITE" id="PS00233">
    <property type="entry name" value="CHIT_BIND_RR_1"/>
    <property type="match status" value="1"/>
</dbReference>
<dbReference type="GO" id="GO:0008010">
    <property type="term" value="F:structural constituent of chitin-based larval cuticle"/>
    <property type="evidence" value="ECO:0007669"/>
    <property type="project" value="TreeGrafter"/>
</dbReference>
<dbReference type="PANTHER" id="PTHR10380:SF218">
    <property type="entry name" value="ADULT CUTICLE PROTEIN 65AA-RELATED"/>
    <property type="match status" value="1"/>
</dbReference>
<keyword evidence="1 2" id="KW-0193">Cuticle</keyword>
<sequence length="64" mass="6810">MLIFETSDGTSRSEEGVIKNAGSENEAISVKGVIKWVGADGTPYTLEFIADENGFQPVGAHLPK</sequence>
<keyword evidence="4" id="KW-1185">Reference proteome</keyword>
<organism evidence="3 4">
    <name type="scientific">Rhamnusium bicolor</name>
    <dbReference type="NCBI Taxonomy" id="1586634"/>
    <lineage>
        <taxon>Eukaryota</taxon>
        <taxon>Metazoa</taxon>
        <taxon>Ecdysozoa</taxon>
        <taxon>Arthropoda</taxon>
        <taxon>Hexapoda</taxon>
        <taxon>Insecta</taxon>
        <taxon>Pterygota</taxon>
        <taxon>Neoptera</taxon>
        <taxon>Endopterygota</taxon>
        <taxon>Coleoptera</taxon>
        <taxon>Polyphaga</taxon>
        <taxon>Cucujiformia</taxon>
        <taxon>Chrysomeloidea</taxon>
        <taxon>Cerambycidae</taxon>
        <taxon>Lepturinae</taxon>
        <taxon>Rhagiini</taxon>
        <taxon>Rhamnusium</taxon>
    </lineage>
</organism>
<dbReference type="PROSITE" id="PS51155">
    <property type="entry name" value="CHIT_BIND_RR_2"/>
    <property type="match status" value="1"/>
</dbReference>
<dbReference type="AlphaFoldDB" id="A0AAV8XBF9"/>
<dbReference type="Proteomes" id="UP001162156">
    <property type="component" value="Unassembled WGS sequence"/>
</dbReference>
<proteinExistence type="predicted"/>
<dbReference type="EMBL" id="JANEYF010003522">
    <property type="protein sequence ID" value="KAJ8935756.1"/>
    <property type="molecule type" value="Genomic_DNA"/>
</dbReference>
<reference evidence="3" key="1">
    <citation type="journal article" date="2023" name="Insect Mol. Biol.">
        <title>Genome sequencing provides insights into the evolution of gene families encoding plant cell wall-degrading enzymes in longhorned beetles.</title>
        <authorList>
            <person name="Shin N.R."/>
            <person name="Okamura Y."/>
            <person name="Kirsch R."/>
            <person name="Pauchet Y."/>
        </authorList>
    </citation>
    <scope>NUCLEOTIDE SEQUENCE</scope>
    <source>
        <strain evidence="3">RBIC_L_NR</strain>
    </source>
</reference>
<gene>
    <name evidence="3" type="ORF">NQ314_012662</name>
</gene>
<dbReference type="GO" id="GO:0062129">
    <property type="term" value="C:chitin-based extracellular matrix"/>
    <property type="evidence" value="ECO:0007669"/>
    <property type="project" value="TreeGrafter"/>
</dbReference>
<dbReference type="Pfam" id="PF00379">
    <property type="entry name" value="Chitin_bind_4"/>
    <property type="match status" value="1"/>
</dbReference>
<dbReference type="InterPro" id="IPR050468">
    <property type="entry name" value="Cuticle_Struct_Prot"/>
</dbReference>
<accession>A0AAV8XBF9</accession>
<evidence type="ECO:0000313" key="4">
    <source>
        <dbReference type="Proteomes" id="UP001162156"/>
    </source>
</evidence>
<comment type="caution">
    <text evidence="3">The sequence shown here is derived from an EMBL/GenBank/DDBJ whole genome shotgun (WGS) entry which is preliminary data.</text>
</comment>
<evidence type="ECO:0000256" key="2">
    <source>
        <dbReference type="PROSITE-ProRule" id="PRU00497"/>
    </source>
</evidence>
<evidence type="ECO:0000256" key="1">
    <source>
        <dbReference type="ARBA" id="ARBA00022460"/>
    </source>
</evidence>
<evidence type="ECO:0000313" key="3">
    <source>
        <dbReference type="EMBL" id="KAJ8935756.1"/>
    </source>
</evidence>
<dbReference type="PANTHER" id="PTHR10380">
    <property type="entry name" value="CUTICLE PROTEIN"/>
    <property type="match status" value="1"/>
</dbReference>
<dbReference type="InterPro" id="IPR031311">
    <property type="entry name" value="CHIT_BIND_RR_consensus"/>
</dbReference>
<protein>
    <submittedName>
        <fullName evidence="3">Uncharacterized protein</fullName>
    </submittedName>
</protein>
<name>A0AAV8XBF9_9CUCU</name>
<dbReference type="InterPro" id="IPR000618">
    <property type="entry name" value="Insect_cuticle"/>
</dbReference>